<dbReference type="Proteomes" id="UP001595848">
    <property type="component" value="Unassembled WGS sequence"/>
</dbReference>
<evidence type="ECO:0000313" key="1">
    <source>
        <dbReference type="EMBL" id="MFC4201149.1"/>
    </source>
</evidence>
<proteinExistence type="predicted"/>
<dbReference type="InterPro" id="IPR020904">
    <property type="entry name" value="Sc_DH/Rdtase_CS"/>
</dbReference>
<dbReference type="PROSITE" id="PS00061">
    <property type="entry name" value="ADH_SHORT"/>
    <property type="match status" value="1"/>
</dbReference>
<gene>
    <name evidence="1" type="ORF">ACFOY1_09295</name>
</gene>
<dbReference type="Pfam" id="PF00106">
    <property type="entry name" value="adh_short"/>
    <property type="match status" value="1"/>
</dbReference>
<dbReference type="InterPro" id="IPR036291">
    <property type="entry name" value="NAD(P)-bd_dom_sf"/>
</dbReference>
<accession>A0ABV8NXA7</accession>
<keyword evidence="2" id="KW-1185">Reference proteome</keyword>
<dbReference type="SUPFAM" id="SSF51735">
    <property type="entry name" value="NAD(P)-binding Rossmann-fold domains"/>
    <property type="match status" value="1"/>
</dbReference>
<dbReference type="InterPro" id="IPR002347">
    <property type="entry name" value="SDR_fam"/>
</dbReference>
<name>A0ABV8NXA7_9BURK</name>
<reference evidence="2" key="1">
    <citation type="journal article" date="2019" name="Int. J. Syst. Evol. Microbiol.">
        <title>The Global Catalogue of Microorganisms (GCM) 10K type strain sequencing project: providing services to taxonomists for standard genome sequencing and annotation.</title>
        <authorList>
            <consortium name="The Broad Institute Genomics Platform"/>
            <consortium name="The Broad Institute Genome Sequencing Center for Infectious Disease"/>
            <person name="Wu L."/>
            <person name="Ma J."/>
        </authorList>
    </citation>
    <scope>NUCLEOTIDE SEQUENCE [LARGE SCALE GENOMIC DNA]</scope>
    <source>
        <strain evidence="2">LMG 24813</strain>
    </source>
</reference>
<dbReference type="Gene3D" id="3.40.50.720">
    <property type="entry name" value="NAD(P)-binding Rossmann-like Domain"/>
    <property type="match status" value="1"/>
</dbReference>
<comment type="caution">
    <text evidence="1">The sequence shown here is derived from an EMBL/GenBank/DDBJ whole genome shotgun (WGS) entry which is preliminary data.</text>
</comment>
<dbReference type="EMBL" id="JBHSBV010000003">
    <property type="protein sequence ID" value="MFC4201149.1"/>
    <property type="molecule type" value="Genomic_DNA"/>
</dbReference>
<sequence>MRAASAQAGRRCGNPATCGVSAIVNVSSVSGLRGSYGRTAYGASKGAITTMTSVMANLHMRPWPRSTAAGGAGAERGTARTWTALAVCPCRALWPGGAACKAALRA</sequence>
<evidence type="ECO:0000313" key="2">
    <source>
        <dbReference type="Proteomes" id="UP001595848"/>
    </source>
</evidence>
<organism evidence="1 2">
    <name type="scientific">Candidimonas humi</name>
    <dbReference type="NCBI Taxonomy" id="683355"/>
    <lineage>
        <taxon>Bacteria</taxon>
        <taxon>Pseudomonadati</taxon>
        <taxon>Pseudomonadota</taxon>
        <taxon>Betaproteobacteria</taxon>
        <taxon>Burkholderiales</taxon>
        <taxon>Alcaligenaceae</taxon>
        <taxon>Candidimonas</taxon>
    </lineage>
</organism>
<dbReference type="RefSeq" id="WP_376810943.1">
    <property type="nucleotide sequence ID" value="NZ_JBHSBV010000003.1"/>
</dbReference>
<protein>
    <submittedName>
        <fullName evidence="1">SDR family NAD(P)-dependent oxidoreductase</fullName>
    </submittedName>
</protein>